<evidence type="ECO:0000256" key="1">
    <source>
        <dbReference type="ARBA" id="ARBA00004496"/>
    </source>
</evidence>
<dbReference type="InterPro" id="IPR050156">
    <property type="entry name" value="TC-AMP_synthase_SUA5"/>
</dbReference>
<comment type="subcellular location">
    <subcellularLocation>
        <location evidence="1 13">Cytoplasm</location>
    </subcellularLocation>
</comment>
<dbReference type="EMBL" id="VNHM01000004">
    <property type="protein sequence ID" value="TYO96545.1"/>
    <property type="molecule type" value="Genomic_DNA"/>
</dbReference>
<dbReference type="InterPro" id="IPR017945">
    <property type="entry name" value="DHBP_synth_RibB-like_a/b_dom"/>
</dbReference>
<dbReference type="InterPro" id="IPR010923">
    <property type="entry name" value="T(6)A37_SUA5"/>
</dbReference>
<proteinExistence type="inferred from homology"/>
<gene>
    <name evidence="16" type="ORF">LX24_01014</name>
</gene>
<accession>A0A5S4ZV09</accession>
<keyword evidence="17" id="KW-1185">Reference proteome</keyword>
<feature type="binding site" evidence="14">
    <location>
        <position position="202"/>
    </location>
    <ligand>
        <name>ATP</name>
        <dbReference type="ChEBI" id="CHEBI:30616"/>
    </ligand>
</feature>
<feature type="binding site" evidence="14">
    <location>
        <position position="42"/>
    </location>
    <ligand>
        <name>L-threonine</name>
        <dbReference type="ChEBI" id="CHEBI:57926"/>
    </ligand>
</feature>
<evidence type="ECO:0000256" key="12">
    <source>
        <dbReference type="ARBA" id="ARBA00048366"/>
    </source>
</evidence>
<keyword evidence="9 13" id="KW-0547">Nucleotide-binding</keyword>
<feature type="binding site" evidence="14">
    <location>
        <position position="65"/>
    </location>
    <ligand>
        <name>ATP</name>
        <dbReference type="ChEBI" id="CHEBI:30616"/>
    </ligand>
</feature>
<feature type="binding site" evidence="14">
    <location>
        <position position="124"/>
    </location>
    <ligand>
        <name>ATP</name>
        <dbReference type="ChEBI" id="CHEBI:30616"/>
    </ligand>
</feature>
<dbReference type="PROSITE" id="PS51163">
    <property type="entry name" value="YRDC"/>
    <property type="match status" value="1"/>
</dbReference>
<evidence type="ECO:0000313" key="16">
    <source>
        <dbReference type="EMBL" id="TYO96545.1"/>
    </source>
</evidence>
<dbReference type="FunFam" id="3.90.870.10:FF:000009">
    <property type="entry name" value="Threonylcarbamoyl-AMP synthase, putative"/>
    <property type="match status" value="1"/>
</dbReference>
<dbReference type="Gene3D" id="3.90.870.10">
    <property type="entry name" value="DHBP synthase"/>
    <property type="match status" value="1"/>
</dbReference>
<name>A0A5S4ZV09_9FIRM</name>
<evidence type="ECO:0000313" key="17">
    <source>
        <dbReference type="Proteomes" id="UP000323166"/>
    </source>
</evidence>
<dbReference type="NCBIfam" id="TIGR00057">
    <property type="entry name" value="L-threonylcarbamoyladenylate synthase"/>
    <property type="match status" value="1"/>
</dbReference>
<keyword evidence="5 13" id="KW-0963">Cytoplasm</keyword>
<comment type="caution">
    <text evidence="16">The sequence shown here is derived from an EMBL/GenBank/DDBJ whole genome shotgun (WGS) entry which is preliminary data.</text>
</comment>
<organism evidence="16 17">
    <name type="scientific">Desulfallas thermosapovorans DSM 6562</name>
    <dbReference type="NCBI Taxonomy" id="1121431"/>
    <lineage>
        <taxon>Bacteria</taxon>
        <taxon>Bacillati</taxon>
        <taxon>Bacillota</taxon>
        <taxon>Clostridia</taxon>
        <taxon>Eubacteriales</taxon>
        <taxon>Desulfallaceae</taxon>
        <taxon>Desulfallas</taxon>
    </lineage>
</organism>
<keyword evidence="7 13" id="KW-0819">tRNA processing</keyword>
<evidence type="ECO:0000256" key="6">
    <source>
        <dbReference type="ARBA" id="ARBA00022679"/>
    </source>
</evidence>
<dbReference type="PANTHER" id="PTHR17490:SF16">
    <property type="entry name" value="THREONYLCARBAMOYL-AMP SYNTHASE"/>
    <property type="match status" value="1"/>
</dbReference>
<feature type="binding site" evidence="14">
    <location>
        <position position="244"/>
    </location>
    <ligand>
        <name>ATP</name>
        <dbReference type="ChEBI" id="CHEBI:30616"/>
    </ligand>
</feature>
<dbReference type="PIRSF" id="PIRSF004930">
    <property type="entry name" value="Tln_factor_SUA5"/>
    <property type="match status" value="1"/>
</dbReference>
<dbReference type="GO" id="GO:0061710">
    <property type="term" value="F:L-threonylcarbamoyladenylate synthase"/>
    <property type="evidence" value="ECO:0007669"/>
    <property type="project" value="UniProtKB-EC"/>
</dbReference>
<evidence type="ECO:0000256" key="8">
    <source>
        <dbReference type="ARBA" id="ARBA00022695"/>
    </source>
</evidence>
<keyword evidence="6 13" id="KW-0808">Transferase</keyword>
<dbReference type="EC" id="2.7.7.87" evidence="3 13"/>
<dbReference type="GO" id="GO:0008033">
    <property type="term" value="P:tRNA processing"/>
    <property type="evidence" value="ECO:0007669"/>
    <property type="project" value="UniProtKB-KW"/>
</dbReference>
<dbReference type="Pfam" id="PF03481">
    <property type="entry name" value="Sua5_C"/>
    <property type="match status" value="1"/>
</dbReference>
<keyword evidence="8 13" id="KW-0548">Nucleotidyltransferase</keyword>
<evidence type="ECO:0000256" key="7">
    <source>
        <dbReference type="ARBA" id="ARBA00022694"/>
    </source>
</evidence>
<evidence type="ECO:0000256" key="14">
    <source>
        <dbReference type="PIRSR" id="PIRSR004930-1"/>
    </source>
</evidence>
<feature type="binding site" evidence="14">
    <location>
        <position position="128"/>
    </location>
    <ligand>
        <name>L-threonine</name>
        <dbReference type="ChEBI" id="CHEBI:57926"/>
    </ligand>
</feature>
<evidence type="ECO:0000259" key="15">
    <source>
        <dbReference type="PROSITE" id="PS51163"/>
    </source>
</evidence>
<evidence type="ECO:0000256" key="5">
    <source>
        <dbReference type="ARBA" id="ARBA00022490"/>
    </source>
</evidence>
<dbReference type="PANTHER" id="PTHR17490">
    <property type="entry name" value="SUA5"/>
    <property type="match status" value="1"/>
</dbReference>
<evidence type="ECO:0000256" key="4">
    <source>
        <dbReference type="ARBA" id="ARBA00015492"/>
    </source>
</evidence>
<dbReference type="SUPFAM" id="SSF55821">
    <property type="entry name" value="YrdC/RibB"/>
    <property type="match status" value="1"/>
</dbReference>
<feature type="binding site" evidence="14">
    <location>
        <position position="69"/>
    </location>
    <ligand>
        <name>ATP</name>
        <dbReference type="ChEBI" id="CHEBI:30616"/>
    </ligand>
</feature>
<dbReference type="Proteomes" id="UP000323166">
    <property type="component" value="Unassembled WGS sequence"/>
</dbReference>
<dbReference type="RefSeq" id="WP_166511049.1">
    <property type="nucleotide sequence ID" value="NZ_VNHM01000004.1"/>
</dbReference>
<feature type="domain" description="YrdC-like" evidence="15">
    <location>
        <begin position="20"/>
        <end position="206"/>
    </location>
</feature>
<feature type="binding site" evidence="14">
    <location>
        <position position="150"/>
    </location>
    <ligand>
        <name>ATP</name>
        <dbReference type="ChEBI" id="CHEBI:30616"/>
    </ligand>
</feature>
<sequence length="360" mass="37171">MELANCNTRCLPVDPAHPETGLIQQAGVVLRQGGLVAFPTETVYGLGANALDARAVARIFVAKGRPRDNPLIVHLDSPGLLGRYIEEIPSVVPELAARFWPGPLTLVLRGGHAFPPEVTGGLGTVGVRVPGHPVALALIRAAGVPVAAPSANASGRPSPTTAGHVLEDLAGKIELVLDGGPTGVGVESTVLDLSGPRPVILRPGGVTRRDLEEVLGPVAVDPAVDGGAGPGDRPRSPGMKYTHYAPRAPLVLYAGPDHRQVAAGVLAEARRLAAGGRKVGILAYSETAPLYHGQGYTVVVAGKRSDPGTVAAVLYDSLRRFDRLGVDVILAEGMPPGGLGLAVMNRLYRAAGGHVVTINR</sequence>
<dbReference type="GO" id="GO:0005524">
    <property type="term" value="F:ATP binding"/>
    <property type="evidence" value="ECO:0007669"/>
    <property type="project" value="UniProtKB-UniRule"/>
</dbReference>
<reference evidence="16 17" key="1">
    <citation type="submission" date="2019-07" db="EMBL/GenBank/DDBJ databases">
        <title>Genomic Encyclopedia of Type Strains, Phase I: the one thousand microbial genomes (KMG-I) project.</title>
        <authorList>
            <person name="Kyrpides N."/>
        </authorList>
    </citation>
    <scope>NUCLEOTIDE SEQUENCE [LARGE SCALE GENOMIC DNA]</scope>
    <source>
        <strain evidence="16 17">DSM 6562</strain>
    </source>
</reference>
<dbReference type="InterPro" id="IPR038385">
    <property type="entry name" value="Sua5/YwlC_C"/>
</dbReference>
<dbReference type="GO" id="GO:0005737">
    <property type="term" value="C:cytoplasm"/>
    <property type="evidence" value="ECO:0007669"/>
    <property type="project" value="UniProtKB-SubCell"/>
</dbReference>
<feature type="binding site" evidence="14">
    <location>
        <position position="74"/>
    </location>
    <ligand>
        <name>L-threonine</name>
        <dbReference type="ChEBI" id="CHEBI:57926"/>
    </ligand>
</feature>
<evidence type="ECO:0000256" key="13">
    <source>
        <dbReference type="PIRNR" id="PIRNR004930"/>
    </source>
</evidence>
<comment type="similarity">
    <text evidence="2 13">Belongs to the SUA5 family.</text>
</comment>
<comment type="function">
    <text evidence="13">Required for the formation of a threonylcarbamoyl group on adenosine at position 37 (t(6)A37) in tRNAs that read codons beginning with adenine.</text>
</comment>
<evidence type="ECO:0000256" key="11">
    <source>
        <dbReference type="ARBA" id="ARBA00029774"/>
    </source>
</evidence>
<evidence type="ECO:0000256" key="9">
    <source>
        <dbReference type="ARBA" id="ARBA00022741"/>
    </source>
</evidence>
<dbReference type="AlphaFoldDB" id="A0A5S4ZV09"/>
<dbReference type="Pfam" id="PF01300">
    <property type="entry name" value="Sua5_yciO_yrdC"/>
    <property type="match status" value="1"/>
</dbReference>
<dbReference type="GO" id="GO:0003725">
    <property type="term" value="F:double-stranded RNA binding"/>
    <property type="evidence" value="ECO:0007669"/>
    <property type="project" value="UniProtKB-UniRule"/>
</dbReference>
<feature type="binding site" evidence="14">
    <location>
        <position position="148"/>
    </location>
    <ligand>
        <name>L-threonine</name>
        <dbReference type="ChEBI" id="CHEBI:57926"/>
    </ligand>
</feature>
<feature type="binding site" evidence="14">
    <location>
        <position position="158"/>
    </location>
    <ligand>
        <name>ATP</name>
        <dbReference type="ChEBI" id="CHEBI:30616"/>
    </ligand>
</feature>
<feature type="binding site" evidence="14">
    <location>
        <position position="188"/>
    </location>
    <ligand>
        <name>L-threonine</name>
        <dbReference type="ChEBI" id="CHEBI:57926"/>
    </ligand>
</feature>
<evidence type="ECO:0000256" key="10">
    <source>
        <dbReference type="ARBA" id="ARBA00022840"/>
    </source>
</evidence>
<protein>
    <recommendedName>
        <fullName evidence="4 13">Threonylcarbamoyl-AMP synthase</fullName>
        <shortName evidence="13">TC-AMP synthase</shortName>
        <ecNumber evidence="3 13">2.7.7.87</ecNumber>
    </recommendedName>
    <alternativeName>
        <fullName evidence="11 13">L-threonylcarbamoyladenylate synthase</fullName>
    </alternativeName>
</protein>
<dbReference type="GO" id="GO:0000049">
    <property type="term" value="F:tRNA binding"/>
    <property type="evidence" value="ECO:0007669"/>
    <property type="project" value="TreeGrafter"/>
</dbReference>
<evidence type="ECO:0000256" key="3">
    <source>
        <dbReference type="ARBA" id="ARBA00012584"/>
    </source>
</evidence>
<comment type="catalytic activity">
    <reaction evidence="12 13">
        <text>L-threonine + hydrogencarbonate + ATP = L-threonylcarbamoyladenylate + diphosphate + H2O</text>
        <dbReference type="Rhea" id="RHEA:36407"/>
        <dbReference type="ChEBI" id="CHEBI:15377"/>
        <dbReference type="ChEBI" id="CHEBI:17544"/>
        <dbReference type="ChEBI" id="CHEBI:30616"/>
        <dbReference type="ChEBI" id="CHEBI:33019"/>
        <dbReference type="ChEBI" id="CHEBI:57926"/>
        <dbReference type="ChEBI" id="CHEBI:73682"/>
        <dbReference type="EC" id="2.7.7.87"/>
    </reaction>
</comment>
<dbReference type="InterPro" id="IPR006070">
    <property type="entry name" value="Sua5-like_dom"/>
</dbReference>
<dbReference type="Gene3D" id="3.40.50.11030">
    <property type="entry name" value="Threonylcarbamoyl-AMP synthase, C-terminal domain"/>
    <property type="match status" value="1"/>
</dbReference>
<evidence type="ECO:0000256" key="2">
    <source>
        <dbReference type="ARBA" id="ARBA00007663"/>
    </source>
</evidence>
<keyword evidence="10 13" id="KW-0067">ATP-binding</keyword>
<dbReference type="GO" id="GO:0006450">
    <property type="term" value="P:regulation of translational fidelity"/>
    <property type="evidence" value="ECO:0007669"/>
    <property type="project" value="TreeGrafter"/>
</dbReference>
<dbReference type="InterPro" id="IPR005145">
    <property type="entry name" value="Sua5_C"/>
</dbReference>